<organism evidence="1 2">
    <name type="scientific">Avena sativa</name>
    <name type="common">Oat</name>
    <dbReference type="NCBI Taxonomy" id="4498"/>
    <lineage>
        <taxon>Eukaryota</taxon>
        <taxon>Viridiplantae</taxon>
        <taxon>Streptophyta</taxon>
        <taxon>Embryophyta</taxon>
        <taxon>Tracheophyta</taxon>
        <taxon>Spermatophyta</taxon>
        <taxon>Magnoliopsida</taxon>
        <taxon>Liliopsida</taxon>
        <taxon>Poales</taxon>
        <taxon>Poaceae</taxon>
        <taxon>BOP clade</taxon>
        <taxon>Pooideae</taxon>
        <taxon>Poodae</taxon>
        <taxon>Poeae</taxon>
        <taxon>Poeae Chloroplast Group 1 (Aveneae type)</taxon>
        <taxon>Aveninae</taxon>
        <taxon>Avena</taxon>
    </lineage>
</organism>
<proteinExistence type="predicted"/>
<accession>A0ACD5YYR6</accession>
<evidence type="ECO:0000313" key="2">
    <source>
        <dbReference type="Proteomes" id="UP001732700"/>
    </source>
</evidence>
<dbReference type="EnsemblPlants" id="AVESA.00010b.r2.6AG1049780.1">
    <property type="protein sequence ID" value="AVESA.00010b.r2.6AG1049780.1.CDS"/>
    <property type="gene ID" value="AVESA.00010b.r2.6AG1049780"/>
</dbReference>
<name>A0ACD5YYR6_AVESA</name>
<protein>
    <submittedName>
        <fullName evidence="1">Uncharacterized protein</fullName>
    </submittedName>
</protein>
<keyword evidence="2" id="KW-1185">Reference proteome</keyword>
<dbReference type="Proteomes" id="UP001732700">
    <property type="component" value="Chromosome 6A"/>
</dbReference>
<reference evidence="1" key="1">
    <citation type="submission" date="2021-05" db="EMBL/GenBank/DDBJ databases">
        <authorList>
            <person name="Scholz U."/>
            <person name="Mascher M."/>
            <person name="Fiebig A."/>
        </authorList>
    </citation>
    <scope>NUCLEOTIDE SEQUENCE [LARGE SCALE GENOMIC DNA]</scope>
</reference>
<sequence length="704" mass="74666">MEEAAGSVGRRDEDGGAGPADEEVKVYCAVGKDAGREWKANLRWVLANFPRSRSRSRSHGRRLVLVLAHVHRPPRLINMMGAWVPASQLDEREVVAFRWMEEDKAKKALDGLVAICKRQGVHVCEVVVVVGDDVAAGLLQLVEDHGVAELVMGAAADRAYTRKMRMPRSKKAVTVQREASPSCRIWFVCKGNLVCTREREVSEGQSRAEPSTASTSPRHSASDHSTSKSSSLQGDDDGGHPFVTHDPTSLRRAPSSNNATDDSHEAAAETAVVAEVAFQPEPPSSPSRHGSEDANNEMDGALHEETRRRQQDRRELDAISEKTEEEDGRSDELNLHQVAGSERAMGELDVSMPESCSGREEPAPEEGSVAADAVGCSDQGASFLRLQLSELEEATDSFDESARIGGGRGGVYRGTLRGMSVAVKTVSPDVAVNKARFARAAAAMARARHPGLVTPVGACPEAGAVVEELVPGGSLEDRLDGEASPLPWHARCGVAYSTCSALAYLHSTATVHGDVRAANILFEDERCASSKLAGLGASRLAAPKKAGRVALAYVDPRYLANGELTPQCDVHALGVLLLRLVTGKPVFGAKRAAREVATGRGRAWSEVADASAGGWPTERAKEVAILGLKCCAVSDGRVPPRPAAELLEEARSVLEAVTSGAPGPTRPRHVADGQPEAPHDELVPDHTSTPSAPPSSSGVTPSAA</sequence>
<evidence type="ECO:0000313" key="1">
    <source>
        <dbReference type="EnsemblPlants" id="AVESA.00010b.r2.6AG1049780.1.CDS"/>
    </source>
</evidence>
<reference evidence="1" key="2">
    <citation type="submission" date="2025-09" db="UniProtKB">
        <authorList>
            <consortium name="EnsemblPlants"/>
        </authorList>
    </citation>
    <scope>IDENTIFICATION</scope>
</reference>